<sequence>MAVHARSACREGGMVAVLLHAANSGGVVVVVVAVGDGTNLKGTVALRVPGSRLVLHCASPTISSSHGRLGQP</sequence>
<evidence type="ECO:0000313" key="1">
    <source>
        <dbReference type="EMBL" id="KAK2020362.1"/>
    </source>
</evidence>
<keyword evidence="2" id="KW-1185">Reference proteome</keyword>
<accession>A0AAD9H2Z6</accession>
<protein>
    <submittedName>
        <fullName evidence="1">Uncharacterized protein</fullName>
    </submittedName>
</protein>
<name>A0AAD9H2Z6_9PEZI</name>
<proteinExistence type="predicted"/>
<comment type="caution">
    <text evidence="1">The sequence shown here is derived from an EMBL/GenBank/DDBJ whole genome shotgun (WGS) entry which is preliminary data.</text>
</comment>
<gene>
    <name evidence="1" type="ORF">LX32DRAFT_700134</name>
</gene>
<reference evidence="1" key="1">
    <citation type="submission" date="2021-06" db="EMBL/GenBank/DDBJ databases">
        <title>Comparative genomics, transcriptomics and evolutionary studies reveal genomic signatures of adaptation to plant cell wall in hemibiotrophic fungi.</title>
        <authorList>
            <consortium name="DOE Joint Genome Institute"/>
            <person name="Baroncelli R."/>
            <person name="Diaz J.F."/>
            <person name="Benocci T."/>
            <person name="Peng M."/>
            <person name="Battaglia E."/>
            <person name="Haridas S."/>
            <person name="Andreopoulos W."/>
            <person name="Labutti K."/>
            <person name="Pangilinan J."/>
            <person name="Floch G.L."/>
            <person name="Makela M.R."/>
            <person name="Henrissat B."/>
            <person name="Grigoriev I.V."/>
            <person name="Crouch J.A."/>
            <person name="De Vries R.P."/>
            <person name="Sukno S.A."/>
            <person name="Thon M.R."/>
        </authorList>
    </citation>
    <scope>NUCLEOTIDE SEQUENCE</scope>
    <source>
        <strain evidence="1">MAFF235873</strain>
    </source>
</reference>
<dbReference type="EMBL" id="MU843354">
    <property type="protein sequence ID" value="KAK2020362.1"/>
    <property type="molecule type" value="Genomic_DNA"/>
</dbReference>
<evidence type="ECO:0000313" key="2">
    <source>
        <dbReference type="Proteomes" id="UP001232148"/>
    </source>
</evidence>
<dbReference type="Proteomes" id="UP001232148">
    <property type="component" value="Unassembled WGS sequence"/>
</dbReference>
<organism evidence="1 2">
    <name type="scientific">Colletotrichum zoysiae</name>
    <dbReference type="NCBI Taxonomy" id="1216348"/>
    <lineage>
        <taxon>Eukaryota</taxon>
        <taxon>Fungi</taxon>
        <taxon>Dikarya</taxon>
        <taxon>Ascomycota</taxon>
        <taxon>Pezizomycotina</taxon>
        <taxon>Sordariomycetes</taxon>
        <taxon>Hypocreomycetidae</taxon>
        <taxon>Glomerellales</taxon>
        <taxon>Glomerellaceae</taxon>
        <taxon>Colletotrichum</taxon>
        <taxon>Colletotrichum graminicola species complex</taxon>
    </lineage>
</organism>
<dbReference type="AlphaFoldDB" id="A0AAD9H2Z6"/>